<evidence type="ECO:0000313" key="1">
    <source>
        <dbReference type="EMBL" id="TDF95502.1"/>
    </source>
</evidence>
<gene>
    <name evidence="1" type="ORF">E1757_20615</name>
</gene>
<evidence type="ECO:0000313" key="2">
    <source>
        <dbReference type="Proteomes" id="UP000295636"/>
    </source>
</evidence>
<dbReference type="RefSeq" id="WP_133231581.1">
    <property type="nucleotide sequence ID" value="NZ_SMRT01000010.1"/>
</dbReference>
<comment type="caution">
    <text evidence="1">The sequence shown here is derived from an EMBL/GenBank/DDBJ whole genome shotgun (WGS) entry which is preliminary data.</text>
</comment>
<accession>A0A4R5KK25</accession>
<dbReference type="Proteomes" id="UP000295636">
    <property type="component" value="Unassembled WGS sequence"/>
</dbReference>
<organism evidence="1 2">
    <name type="scientific">Paenibacillus piri</name>
    <dbReference type="NCBI Taxonomy" id="2547395"/>
    <lineage>
        <taxon>Bacteria</taxon>
        <taxon>Bacillati</taxon>
        <taxon>Bacillota</taxon>
        <taxon>Bacilli</taxon>
        <taxon>Bacillales</taxon>
        <taxon>Paenibacillaceae</taxon>
        <taxon>Paenibacillus</taxon>
    </lineage>
</organism>
<dbReference type="OrthoDB" id="1413800at2"/>
<name>A0A4R5KK25_9BACL</name>
<proteinExistence type="predicted"/>
<keyword evidence="2" id="KW-1185">Reference proteome</keyword>
<dbReference type="EMBL" id="SMRT01000010">
    <property type="protein sequence ID" value="TDF95502.1"/>
    <property type="molecule type" value="Genomic_DNA"/>
</dbReference>
<reference evidence="1 2" key="1">
    <citation type="submission" date="2019-03" db="EMBL/GenBank/DDBJ databases">
        <title>This is whole genome sequence of Paenibacillus sp MS74 strain.</title>
        <authorList>
            <person name="Trinh H.N."/>
        </authorList>
    </citation>
    <scope>NUCLEOTIDE SEQUENCE [LARGE SCALE GENOMIC DNA]</scope>
    <source>
        <strain evidence="1 2">MS74</strain>
    </source>
</reference>
<dbReference type="AlphaFoldDB" id="A0A4R5KK25"/>
<protein>
    <submittedName>
        <fullName evidence="1">Uncharacterized protein</fullName>
    </submittedName>
</protein>
<sequence length="258" mass="29860">MENHLNWSFDYRSHHVPTVDFYTKFNQMIEEKKPEPGVIHYAIMPNYSFNHFPGICNMDELLLGELRIERRKKADGWSYHVRQKDSSSGEALELSFSCEDNHFRSLKDRFELSASIQSNDLFKSYSLRGQIFRESDRADVKLLHSSGTSFSAGQAPLSQPLISEFTLFDTLPVLAGQGGVQEFALLERLERLYPHQRLGHLQEDILSSGTKKMRIQGYYLHGTGTIPSYWWVDEQQRVVVMTTTLFTYVLRDQEGIKP</sequence>